<keyword evidence="5" id="KW-0677">Repeat</keyword>
<keyword evidence="3" id="KW-1003">Cell membrane</keyword>
<evidence type="ECO:0000256" key="5">
    <source>
        <dbReference type="ARBA" id="ARBA00022737"/>
    </source>
</evidence>
<dbReference type="InterPro" id="IPR050107">
    <property type="entry name" value="ABC_carbohydrate_import_ATPase"/>
</dbReference>
<evidence type="ECO:0000313" key="12">
    <source>
        <dbReference type="Proteomes" id="UP001549321"/>
    </source>
</evidence>
<organism evidence="11 12">
    <name type="scientific">Kaistia defluvii</name>
    <dbReference type="NCBI Taxonomy" id="410841"/>
    <lineage>
        <taxon>Bacteria</taxon>
        <taxon>Pseudomonadati</taxon>
        <taxon>Pseudomonadota</taxon>
        <taxon>Alphaproteobacteria</taxon>
        <taxon>Hyphomicrobiales</taxon>
        <taxon>Kaistiaceae</taxon>
        <taxon>Kaistia</taxon>
    </lineage>
</organism>
<keyword evidence="8" id="KW-1278">Translocase</keyword>
<keyword evidence="6" id="KW-0547">Nucleotide-binding</keyword>
<feature type="domain" description="ABC transporter" evidence="10">
    <location>
        <begin position="20"/>
        <end position="253"/>
    </location>
</feature>
<evidence type="ECO:0000259" key="10">
    <source>
        <dbReference type="PROSITE" id="PS50893"/>
    </source>
</evidence>
<dbReference type="Proteomes" id="UP001549321">
    <property type="component" value="Unassembled WGS sequence"/>
</dbReference>
<keyword evidence="7 11" id="KW-0067">ATP-binding</keyword>
<dbReference type="InterPro" id="IPR003439">
    <property type="entry name" value="ABC_transporter-like_ATP-bd"/>
</dbReference>
<evidence type="ECO:0000256" key="7">
    <source>
        <dbReference type="ARBA" id="ARBA00022840"/>
    </source>
</evidence>
<comment type="caution">
    <text evidence="11">The sequence shown here is derived from an EMBL/GenBank/DDBJ whole genome shotgun (WGS) entry which is preliminary data.</text>
</comment>
<gene>
    <name evidence="11" type="ORF">ABIE08_001387</name>
</gene>
<evidence type="ECO:0000256" key="3">
    <source>
        <dbReference type="ARBA" id="ARBA00022475"/>
    </source>
</evidence>
<accession>A0ABV2QWT9</accession>
<name>A0ABV2QWT9_9HYPH</name>
<dbReference type="CDD" id="cd03215">
    <property type="entry name" value="ABC_Carb_Monos_II"/>
    <property type="match status" value="1"/>
</dbReference>
<sequence>MATSPAPTLPDSAPEANTLLRLRDIGKVFPGNVALCDVSLDIRAGEIHALMGENGAGKSTLMKIIAGEYSATSGDIVVDGKIVPSNFDAAKYGIGLVHQELSLVPALSVAENIYLGRLPRRFGSIDWRAAEKNARAILRRLGVDLDPRAPVGRLEVAEQQLVEIARVLERAPKIVLFDEPTSALSDSERTRLFDVIRLLKEEGHGVVYISHNLSEIMAIADRVTVLRDGRLAASLPVAEASEEKIVSLMVGQVMGQQFPKFESETGKDVLRVENLVSGTALKGVSFSLRQGEILGVYGLMGAGQAELAGAIFGLAPFDSGEIHVGETRLRDHSPADAIAARIGLLSRDRRQSLIPMQPIAPNLSLAWLSDRAMLSNLELGREKRESADYIRMMRIRPPSMTQKLLHYSGGNQQKVILARWMSSGSKILIFDEPTRGIDVGAKAEVFTIMSRLVEAGTSILMISSEINELVALADRVLVMRSGLIKVELTREQLSQEALLLHSH</sequence>
<dbReference type="PANTHER" id="PTHR43790:SF3">
    <property type="entry name" value="D-ALLOSE IMPORT ATP-BINDING PROTEIN ALSA-RELATED"/>
    <property type="match status" value="1"/>
</dbReference>
<evidence type="ECO:0000256" key="6">
    <source>
        <dbReference type="ARBA" id="ARBA00022741"/>
    </source>
</evidence>
<dbReference type="InterPro" id="IPR003593">
    <property type="entry name" value="AAA+_ATPase"/>
</dbReference>
<dbReference type="SMART" id="SM00382">
    <property type="entry name" value="AAA"/>
    <property type="match status" value="2"/>
</dbReference>
<keyword evidence="2" id="KW-0813">Transport</keyword>
<evidence type="ECO:0000313" key="11">
    <source>
        <dbReference type="EMBL" id="MET4633474.1"/>
    </source>
</evidence>
<evidence type="ECO:0000256" key="1">
    <source>
        <dbReference type="ARBA" id="ARBA00005417"/>
    </source>
</evidence>
<evidence type="ECO:0000256" key="2">
    <source>
        <dbReference type="ARBA" id="ARBA00022448"/>
    </source>
</evidence>
<keyword evidence="4" id="KW-0762">Sugar transport</keyword>
<protein>
    <submittedName>
        <fullName evidence="11">Ribose transport system ATP-binding protein</fullName>
    </submittedName>
</protein>
<comment type="similarity">
    <text evidence="1">Belongs to the ABC transporter superfamily.</text>
</comment>
<dbReference type="InterPro" id="IPR027417">
    <property type="entry name" value="P-loop_NTPase"/>
</dbReference>
<feature type="domain" description="ABC transporter" evidence="10">
    <location>
        <begin position="264"/>
        <end position="500"/>
    </location>
</feature>
<keyword evidence="9" id="KW-0472">Membrane</keyword>
<evidence type="ECO:0000256" key="8">
    <source>
        <dbReference type="ARBA" id="ARBA00022967"/>
    </source>
</evidence>
<dbReference type="GO" id="GO:0005524">
    <property type="term" value="F:ATP binding"/>
    <property type="evidence" value="ECO:0007669"/>
    <property type="project" value="UniProtKB-KW"/>
</dbReference>
<dbReference type="PROSITE" id="PS50893">
    <property type="entry name" value="ABC_TRANSPORTER_2"/>
    <property type="match status" value="2"/>
</dbReference>
<dbReference type="RefSeq" id="WP_354549784.1">
    <property type="nucleotide sequence ID" value="NZ_JBEPSM010000001.1"/>
</dbReference>
<dbReference type="SUPFAM" id="SSF52540">
    <property type="entry name" value="P-loop containing nucleoside triphosphate hydrolases"/>
    <property type="match status" value="2"/>
</dbReference>
<dbReference type="InterPro" id="IPR017871">
    <property type="entry name" value="ABC_transporter-like_CS"/>
</dbReference>
<reference evidence="11 12" key="1">
    <citation type="submission" date="2024-06" db="EMBL/GenBank/DDBJ databases">
        <title>Sorghum-associated microbial communities from plants grown in Nebraska, USA.</title>
        <authorList>
            <person name="Schachtman D."/>
        </authorList>
    </citation>
    <scope>NUCLEOTIDE SEQUENCE [LARGE SCALE GENOMIC DNA]</scope>
    <source>
        <strain evidence="11 12">3207</strain>
    </source>
</reference>
<keyword evidence="12" id="KW-1185">Reference proteome</keyword>
<dbReference type="Gene3D" id="3.40.50.300">
    <property type="entry name" value="P-loop containing nucleotide triphosphate hydrolases"/>
    <property type="match status" value="2"/>
</dbReference>
<dbReference type="PANTHER" id="PTHR43790">
    <property type="entry name" value="CARBOHYDRATE TRANSPORT ATP-BINDING PROTEIN MG119-RELATED"/>
    <property type="match status" value="1"/>
</dbReference>
<dbReference type="CDD" id="cd03216">
    <property type="entry name" value="ABC_Carb_Monos_I"/>
    <property type="match status" value="1"/>
</dbReference>
<dbReference type="Pfam" id="PF00005">
    <property type="entry name" value="ABC_tran"/>
    <property type="match status" value="2"/>
</dbReference>
<dbReference type="EMBL" id="JBEPSM010000001">
    <property type="protein sequence ID" value="MET4633474.1"/>
    <property type="molecule type" value="Genomic_DNA"/>
</dbReference>
<dbReference type="PROSITE" id="PS00211">
    <property type="entry name" value="ABC_TRANSPORTER_1"/>
    <property type="match status" value="1"/>
</dbReference>
<evidence type="ECO:0000256" key="9">
    <source>
        <dbReference type="ARBA" id="ARBA00023136"/>
    </source>
</evidence>
<evidence type="ECO:0000256" key="4">
    <source>
        <dbReference type="ARBA" id="ARBA00022597"/>
    </source>
</evidence>
<proteinExistence type="inferred from homology"/>